<dbReference type="SUPFAM" id="SSF46785">
    <property type="entry name" value="Winged helix' DNA-binding domain"/>
    <property type="match status" value="1"/>
</dbReference>
<dbReference type="AlphaFoldDB" id="A0A838L2F9"/>
<organism evidence="5 6">
    <name type="scientific">Sphingomonas chungangi</name>
    <dbReference type="NCBI Taxonomy" id="2683589"/>
    <lineage>
        <taxon>Bacteria</taxon>
        <taxon>Pseudomonadati</taxon>
        <taxon>Pseudomonadota</taxon>
        <taxon>Alphaproteobacteria</taxon>
        <taxon>Sphingomonadales</taxon>
        <taxon>Sphingomonadaceae</taxon>
        <taxon>Sphingomonas</taxon>
    </lineage>
</organism>
<name>A0A838L2F9_9SPHN</name>
<dbReference type="CDD" id="cd07377">
    <property type="entry name" value="WHTH_GntR"/>
    <property type="match status" value="1"/>
</dbReference>
<dbReference type="InterPro" id="IPR028978">
    <property type="entry name" value="Chorismate_lyase_/UTRA_dom_sf"/>
</dbReference>
<dbReference type="EMBL" id="JACEIB010000001">
    <property type="protein sequence ID" value="MBA2932835.1"/>
    <property type="molecule type" value="Genomic_DNA"/>
</dbReference>
<dbReference type="Proteomes" id="UP000570166">
    <property type="component" value="Unassembled WGS sequence"/>
</dbReference>
<sequence>MSAPLHERIRAGIEAEILSGTLAPGARLPVEHELMRLHSCSRMTVSKALSALASAGLIERRKRAGSFVARPKVHAMVLDVPDLGAEVIGRGQAYAYRLLGRRMRAPRDEEEKLLAGKGRLLQLDGLHLADGMPLALEHRLVALAAAPEMAEADFSAEAPGSWLLHHVPWTEAETRISAVNADDASADLLGLDPGAALLSVERRTWRGGERITSVRQLFVGSAYDLVARFGPS</sequence>
<keyword evidence="2" id="KW-0238">DNA-binding</keyword>
<dbReference type="PROSITE" id="PS50949">
    <property type="entry name" value="HTH_GNTR"/>
    <property type="match status" value="1"/>
</dbReference>
<keyword evidence="3" id="KW-0804">Transcription</keyword>
<dbReference type="InterPro" id="IPR000524">
    <property type="entry name" value="Tscrpt_reg_HTH_GntR"/>
</dbReference>
<keyword evidence="1" id="KW-0805">Transcription regulation</keyword>
<evidence type="ECO:0000313" key="6">
    <source>
        <dbReference type="Proteomes" id="UP000570166"/>
    </source>
</evidence>
<evidence type="ECO:0000256" key="2">
    <source>
        <dbReference type="ARBA" id="ARBA00023125"/>
    </source>
</evidence>
<dbReference type="GO" id="GO:0003700">
    <property type="term" value="F:DNA-binding transcription factor activity"/>
    <property type="evidence" value="ECO:0007669"/>
    <property type="project" value="InterPro"/>
</dbReference>
<dbReference type="Pfam" id="PF07702">
    <property type="entry name" value="UTRA"/>
    <property type="match status" value="1"/>
</dbReference>
<dbReference type="Gene3D" id="3.40.1410.10">
    <property type="entry name" value="Chorismate lyase-like"/>
    <property type="match status" value="1"/>
</dbReference>
<accession>A0A838L2F9</accession>
<feature type="domain" description="HTH gntR-type" evidence="4">
    <location>
        <begin position="3"/>
        <end position="71"/>
    </location>
</feature>
<dbReference type="InterPro" id="IPR011663">
    <property type="entry name" value="UTRA"/>
</dbReference>
<dbReference type="Gene3D" id="1.10.10.10">
    <property type="entry name" value="Winged helix-like DNA-binding domain superfamily/Winged helix DNA-binding domain"/>
    <property type="match status" value="1"/>
</dbReference>
<dbReference type="InterPro" id="IPR050679">
    <property type="entry name" value="Bact_HTH_transcr_reg"/>
</dbReference>
<dbReference type="InterPro" id="IPR036388">
    <property type="entry name" value="WH-like_DNA-bd_sf"/>
</dbReference>
<reference evidence="5 6" key="1">
    <citation type="submission" date="2020-07" db="EMBL/GenBank/DDBJ databases">
        <authorList>
            <person name="Sun Q."/>
        </authorList>
    </citation>
    <scope>NUCLEOTIDE SEQUENCE [LARGE SCALE GENOMIC DNA]</scope>
    <source>
        <strain evidence="5 6">CGMCC 1.13654</strain>
    </source>
</reference>
<comment type="caution">
    <text evidence="5">The sequence shown here is derived from an EMBL/GenBank/DDBJ whole genome shotgun (WGS) entry which is preliminary data.</text>
</comment>
<dbReference type="Pfam" id="PF00392">
    <property type="entry name" value="GntR"/>
    <property type="match status" value="1"/>
</dbReference>
<evidence type="ECO:0000256" key="3">
    <source>
        <dbReference type="ARBA" id="ARBA00023163"/>
    </source>
</evidence>
<protein>
    <submittedName>
        <fullName evidence="5">UTRA domain-containing protein</fullName>
    </submittedName>
</protein>
<dbReference type="SMART" id="SM00866">
    <property type="entry name" value="UTRA"/>
    <property type="match status" value="1"/>
</dbReference>
<evidence type="ECO:0000256" key="1">
    <source>
        <dbReference type="ARBA" id="ARBA00023015"/>
    </source>
</evidence>
<dbReference type="PANTHER" id="PTHR44846">
    <property type="entry name" value="MANNOSYL-D-GLYCERATE TRANSPORT/METABOLISM SYSTEM REPRESSOR MNGR-RELATED"/>
    <property type="match status" value="1"/>
</dbReference>
<proteinExistence type="predicted"/>
<keyword evidence="6" id="KW-1185">Reference proteome</keyword>
<gene>
    <name evidence="5" type="ORF">HZF05_01875</name>
</gene>
<evidence type="ECO:0000259" key="4">
    <source>
        <dbReference type="PROSITE" id="PS50949"/>
    </source>
</evidence>
<dbReference type="PANTHER" id="PTHR44846:SF16">
    <property type="entry name" value="TRANSCRIPTIONAL REGULATOR PHNF-RELATED"/>
    <property type="match status" value="1"/>
</dbReference>
<dbReference type="PRINTS" id="PR00035">
    <property type="entry name" value="HTHGNTR"/>
</dbReference>
<dbReference type="GO" id="GO:0003677">
    <property type="term" value="F:DNA binding"/>
    <property type="evidence" value="ECO:0007669"/>
    <property type="project" value="UniProtKB-KW"/>
</dbReference>
<dbReference type="RefSeq" id="WP_160364922.1">
    <property type="nucleotide sequence ID" value="NZ_JACEIB010000001.1"/>
</dbReference>
<evidence type="ECO:0000313" key="5">
    <source>
        <dbReference type="EMBL" id="MBA2932835.1"/>
    </source>
</evidence>
<dbReference type="SMART" id="SM00345">
    <property type="entry name" value="HTH_GNTR"/>
    <property type="match status" value="1"/>
</dbReference>
<dbReference type="InterPro" id="IPR036390">
    <property type="entry name" value="WH_DNA-bd_sf"/>
</dbReference>
<dbReference type="SUPFAM" id="SSF64288">
    <property type="entry name" value="Chorismate lyase-like"/>
    <property type="match status" value="1"/>
</dbReference>